<dbReference type="InterPro" id="IPR000237">
    <property type="entry name" value="GRIP_dom"/>
</dbReference>
<dbReference type="PANTHER" id="PTHR23157">
    <property type="entry name" value="GRIP AND COILED-COIL DOMAIN-CONTAINING PROTEIN 1"/>
    <property type="match status" value="1"/>
</dbReference>
<keyword evidence="10" id="KW-1185">Reference proteome</keyword>
<dbReference type="SMART" id="SM00755">
    <property type="entry name" value="Grip"/>
    <property type="match status" value="1"/>
</dbReference>
<organism evidence="9 10">
    <name type="scientific">Phytophthora megakarya</name>
    <dbReference type="NCBI Taxonomy" id="4795"/>
    <lineage>
        <taxon>Eukaryota</taxon>
        <taxon>Sar</taxon>
        <taxon>Stramenopiles</taxon>
        <taxon>Oomycota</taxon>
        <taxon>Peronosporomycetes</taxon>
        <taxon>Peronosporales</taxon>
        <taxon>Peronosporaceae</taxon>
        <taxon>Phytophthora</taxon>
    </lineage>
</organism>
<dbReference type="InterPro" id="IPR051952">
    <property type="entry name" value="Golgi-autophagy_related"/>
</dbReference>
<dbReference type="Proteomes" id="UP000198211">
    <property type="component" value="Unassembled WGS sequence"/>
</dbReference>
<evidence type="ECO:0000313" key="10">
    <source>
        <dbReference type="Proteomes" id="UP000198211"/>
    </source>
</evidence>
<keyword evidence="4 6" id="KW-0175">Coiled coil</keyword>
<evidence type="ECO:0000313" key="9">
    <source>
        <dbReference type="EMBL" id="OWZ19050.1"/>
    </source>
</evidence>
<feature type="region of interest" description="Disordered" evidence="7">
    <location>
        <begin position="1244"/>
        <end position="1310"/>
    </location>
</feature>
<evidence type="ECO:0000256" key="3">
    <source>
        <dbReference type="ARBA" id="ARBA00022490"/>
    </source>
</evidence>
<feature type="compositionally biased region" description="Basic and acidic residues" evidence="7">
    <location>
        <begin position="1050"/>
        <end position="1063"/>
    </location>
</feature>
<dbReference type="STRING" id="4795.A0A225WQ97"/>
<feature type="coiled-coil region" evidence="6">
    <location>
        <begin position="820"/>
        <end position="931"/>
    </location>
</feature>
<protein>
    <recommendedName>
        <fullName evidence="8">GRIP domain-containing protein</fullName>
    </recommendedName>
</protein>
<keyword evidence="3" id="KW-0963">Cytoplasm</keyword>
<accession>A0A225WQ97</accession>
<evidence type="ECO:0000256" key="2">
    <source>
        <dbReference type="ARBA" id="ARBA00004496"/>
    </source>
</evidence>
<dbReference type="Gene3D" id="1.10.220.60">
    <property type="entry name" value="GRIP domain"/>
    <property type="match status" value="1"/>
</dbReference>
<feature type="compositionally biased region" description="Polar residues" evidence="7">
    <location>
        <begin position="32"/>
        <end position="46"/>
    </location>
</feature>
<dbReference type="PROSITE" id="PS50913">
    <property type="entry name" value="GRIP"/>
    <property type="match status" value="1"/>
</dbReference>
<dbReference type="EMBL" id="NBNE01000495">
    <property type="protein sequence ID" value="OWZ19050.1"/>
    <property type="molecule type" value="Genomic_DNA"/>
</dbReference>
<dbReference type="Pfam" id="PF01465">
    <property type="entry name" value="GRIP"/>
    <property type="match status" value="1"/>
</dbReference>
<dbReference type="FunFam" id="1.10.220.60:FF:000006">
    <property type="entry name" value="GRIP and coiled-coil domain-containing protein 2"/>
    <property type="match status" value="1"/>
</dbReference>
<feature type="region of interest" description="Disordered" evidence="7">
    <location>
        <begin position="32"/>
        <end position="53"/>
    </location>
</feature>
<dbReference type="GO" id="GO:0005794">
    <property type="term" value="C:Golgi apparatus"/>
    <property type="evidence" value="ECO:0007669"/>
    <property type="project" value="TreeGrafter"/>
</dbReference>
<feature type="coiled-coil region" evidence="6">
    <location>
        <begin position="256"/>
        <end position="661"/>
    </location>
</feature>
<evidence type="ECO:0000259" key="8">
    <source>
        <dbReference type="PROSITE" id="PS50913"/>
    </source>
</evidence>
<evidence type="ECO:0000256" key="5">
    <source>
        <dbReference type="ARBA" id="ARBA00023136"/>
    </source>
</evidence>
<dbReference type="SUPFAM" id="SSF57997">
    <property type="entry name" value="Tropomyosin"/>
    <property type="match status" value="1"/>
</dbReference>
<proteinExistence type="predicted"/>
<feature type="compositionally biased region" description="Polar residues" evidence="7">
    <location>
        <begin position="1253"/>
        <end position="1267"/>
    </location>
</feature>
<feature type="region of interest" description="Disordered" evidence="7">
    <location>
        <begin position="1036"/>
        <end position="1063"/>
    </location>
</feature>
<comment type="subcellular location">
    <subcellularLocation>
        <location evidence="2">Cytoplasm</location>
    </subcellularLocation>
    <subcellularLocation>
        <location evidence="1">Endomembrane system</location>
        <topology evidence="1">Peripheral membrane protein</topology>
    </subcellularLocation>
</comment>
<evidence type="ECO:0000256" key="4">
    <source>
        <dbReference type="ARBA" id="ARBA00023054"/>
    </source>
</evidence>
<evidence type="ECO:0000256" key="7">
    <source>
        <dbReference type="SAM" id="MobiDB-lite"/>
    </source>
</evidence>
<feature type="coiled-coil region" evidence="6">
    <location>
        <begin position="728"/>
        <end position="794"/>
    </location>
</feature>
<reference evidence="10" key="1">
    <citation type="submission" date="2017-03" db="EMBL/GenBank/DDBJ databases">
        <title>Phytopthora megakarya and P. palmivora, two closely related causual agents of cacao black pod achieved similar genome size and gene model numbers by different mechanisms.</title>
        <authorList>
            <person name="Ali S."/>
            <person name="Shao J."/>
            <person name="Larry D.J."/>
            <person name="Kronmiller B."/>
            <person name="Shen D."/>
            <person name="Strem M.D."/>
            <person name="Melnick R.L."/>
            <person name="Guiltinan M.J."/>
            <person name="Tyler B.M."/>
            <person name="Meinhardt L.W."/>
            <person name="Bailey B.A."/>
        </authorList>
    </citation>
    <scope>NUCLEOTIDE SEQUENCE [LARGE SCALE GENOMIC DNA]</scope>
    <source>
        <strain evidence="10">zdho120</strain>
    </source>
</reference>
<dbReference type="OrthoDB" id="1926336at2759"/>
<name>A0A225WQ97_9STRA</name>
<sequence>MLKKKEKLEQMRELGRGGLSKGLHFLRSATTNASLENGESSTSTDASEPPGAATNRMTYEELLALSMKLTRQNKLMKAQYQKNQNKLAAADASDAHVLALRGFLETDVGLDVAACVEDNSTPGGTINMEILKEKYRILSELKYKKLQQETKPAVESVNLLDLSPIATDQKPRGYNPVGLLGNTCNKLDDSQVDEAMEQVERMREQLRQGAEYTKELERKLTQRDEQQETERGRWEQEKLEWQTKWEQLQIFNGNKVSDEQEEMQRLVELKGELEKKIREMSEELDAGVKQRQDEHRRAEETLAKVEQEKMVLGERLQRAETAALTAAEVEASLKSQQVELDAAKADSARLQEQLEALQATPAAPVGTTENEVKEKMATVLEEQQDELDAAKAEIVRLQEQVQTLEVPTDVSEDEKNEKMEAALEAKQAELECAKAENACLQEQIQTLQAAPTVPVGAIEDKVEDKVAAALKIQQTELDAAKAKNARLQEQVQTLQETTSSVGISEDEVMKKVEAALEAQQSELRAAKAENTRLQGQFQTLLEAGSSLGSSEDESKENVAAALEAQQLELEVAKTENAQLQELIESLQHAAASVASETQMNETEEVVNSLRDEVDRLDSLLKSKECASEALQQELESLKEQVQNAQEEASQKGALMQELERVKLQSAGYAHKVQSLHIKFCAAEERLTKESSEKEATLSLVEALKEDTSRLADQVAQFEQGHIISEMEITALTEAKRELEEQQKHAQETKATLEKQLEEERVYWTSKLENLITDSDTANSKTETLEAELREREKQVSKMSASQTSMTSQLMELQKQVSSMREDLTMAAEGLEAHATKAEENERRCIHSEKEATGLKKQLDEMRDKYHENFEMLRQEKEAELERIHTERRTLVDERKELTREKDELSTRCKTLERELQAVHKHEEELETSMKEQTLQVGNLGVDLAETKKSLSDRMALATRLQTENMGMAGKLAEQVALIEGALRDAANSKTTLQEIEAQLHTAKADVQCMKKSETQAKQDLENVQRGMLKQKENFQQEREEAKRAVQTAVENEKQNSKRELERLEVESKHKSKLALQAVLEKEKEIARLSARLNEVEEDVRSGGADNRKILEFAQLQAKREAEQREQAAQMQELSLQLEEAQHEIQELREDKRRHTEELTAMLQNQRRDGVNMEYLKNVVVQYMSFRPGSSQQARLVPVLTTLLQFTAADIKEIKHAARRGNSWTSWASSDASLDYKPIVIGAGHRHPIAPPSAQDNGGQRSPLNRISSAPVPRVTSPSGSPLESSRASSFFLPSGGNDEPTDQSAESADF</sequence>
<gene>
    <name evidence="9" type="ORF">PHMEG_0006762</name>
</gene>
<keyword evidence="5" id="KW-0472">Membrane</keyword>
<feature type="domain" description="GRIP" evidence="8">
    <location>
        <begin position="1165"/>
        <end position="1216"/>
    </location>
</feature>
<evidence type="ECO:0000256" key="6">
    <source>
        <dbReference type="SAM" id="Coils"/>
    </source>
</evidence>
<comment type="caution">
    <text evidence="9">The sequence shown here is derived from an EMBL/GenBank/DDBJ whole genome shotgun (WGS) entry which is preliminary data.</text>
</comment>
<dbReference type="PANTHER" id="PTHR23157:SF25">
    <property type="entry name" value="GRIP AND COILED-COIL DOMAIN-CONTAINING PROTEIN 1"/>
    <property type="match status" value="1"/>
</dbReference>
<evidence type="ECO:0000256" key="1">
    <source>
        <dbReference type="ARBA" id="ARBA00004184"/>
    </source>
</evidence>
<feature type="compositionally biased region" description="Polar residues" evidence="7">
    <location>
        <begin position="1275"/>
        <end position="1288"/>
    </location>
</feature>